<sequence length="286" mass="30833">MKKLYTISTALLMLAGTFTSCTKDLDEVGLNASSIDAAKKEVSADNGNDKLTPVITVTYSPSTAIVGQPVTMTITATAPDGTILPKGELMLQQLIGTEWVQIVKSESIIYTFTPESVGFIYYNIKYIGAGGNIENINTFRSQLEVVASCQKTELTGRLIDSETKTGLEDKGAYTQYTVEYTFNSCININDAKIQGGLTAFTEFVSAVDGNDVGAKEEDTAIGNDKSNSKISWQLGNLTSGYSNTFTITFKNFKNNQEGEITGDWSVEGTNDTGKKIKIVAPPVTVN</sequence>
<keyword evidence="2" id="KW-1185">Reference proteome</keyword>
<dbReference type="PROSITE" id="PS51257">
    <property type="entry name" value="PROKAR_LIPOPROTEIN"/>
    <property type="match status" value="1"/>
</dbReference>
<dbReference type="EMBL" id="FTNM01000004">
    <property type="protein sequence ID" value="SIR20640.1"/>
    <property type="molecule type" value="Genomic_DNA"/>
</dbReference>
<reference evidence="2" key="1">
    <citation type="submission" date="2017-01" db="EMBL/GenBank/DDBJ databases">
        <authorList>
            <person name="Varghese N."/>
            <person name="Submissions S."/>
        </authorList>
    </citation>
    <scope>NUCLEOTIDE SEQUENCE [LARGE SCALE GENOMIC DNA]</scope>
    <source>
        <strain evidence="2">DM9</strain>
    </source>
</reference>
<dbReference type="RefSeq" id="WP_076422486.1">
    <property type="nucleotide sequence ID" value="NZ_FTNM01000004.1"/>
</dbReference>
<dbReference type="STRING" id="1077936.SAMN05421545_2684"/>
<evidence type="ECO:0000313" key="1">
    <source>
        <dbReference type="EMBL" id="SIR20640.1"/>
    </source>
</evidence>
<proteinExistence type="predicted"/>
<accession>A0A1N6Z1G0</accession>
<evidence type="ECO:0000313" key="2">
    <source>
        <dbReference type="Proteomes" id="UP000185924"/>
    </source>
</evidence>
<gene>
    <name evidence="1" type="ORF">SAMN05421545_2684</name>
</gene>
<dbReference type="AlphaFoldDB" id="A0A1N6Z1G0"/>
<dbReference type="Proteomes" id="UP000185924">
    <property type="component" value="Unassembled WGS sequence"/>
</dbReference>
<protein>
    <submittedName>
        <fullName evidence="1">Uncharacterized protein</fullName>
    </submittedName>
</protein>
<dbReference type="OrthoDB" id="852525at2"/>
<organism evidence="1 2">
    <name type="scientific">Pontibacter lucknowensis</name>
    <dbReference type="NCBI Taxonomy" id="1077936"/>
    <lineage>
        <taxon>Bacteria</taxon>
        <taxon>Pseudomonadati</taxon>
        <taxon>Bacteroidota</taxon>
        <taxon>Cytophagia</taxon>
        <taxon>Cytophagales</taxon>
        <taxon>Hymenobacteraceae</taxon>
        <taxon>Pontibacter</taxon>
    </lineage>
</organism>
<name>A0A1N6Z1G0_9BACT</name>